<comment type="caution">
    <text evidence="1">The sequence shown here is derived from an EMBL/GenBank/DDBJ whole genome shotgun (WGS) entry which is preliminary data.</text>
</comment>
<sequence>MPFPPRPVPFTGVCAVNEEQSDEKKNKLTDGAHCVRLGPKIRPKWSEGAKQGAVMSLLNKDEGPFVSFEFRYRPASVLQAEGLMPRSELKILADVEDEDESDSDAESNSEVSHLFTECRGEGTDSPILALTGQIRTRAGHAPMGRSGIAAIIRKCARSMARPSAGLGLHD</sequence>
<reference evidence="1" key="1">
    <citation type="submission" date="2022-08" db="EMBL/GenBank/DDBJ databases">
        <title>Genome Sequence of Pycnoporus sanguineus.</title>
        <authorList>
            <person name="Buettner E."/>
        </authorList>
    </citation>
    <scope>NUCLEOTIDE SEQUENCE</scope>
    <source>
        <strain evidence="1">CG-C14</strain>
    </source>
</reference>
<name>A0ACC1Q5A9_9APHY</name>
<evidence type="ECO:0000313" key="2">
    <source>
        <dbReference type="Proteomes" id="UP001144978"/>
    </source>
</evidence>
<proteinExistence type="predicted"/>
<keyword evidence="2" id="KW-1185">Reference proteome</keyword>
<accession>A0ACC1Q5A9</accession>
<dbReference type="EMBL" id="JANSHE010000335">
    <property type="protein sequence ID" value="KAJ3012321.1"/>
    <property type="molecule type" value="Genomic_DNA"/>
</dbReference>
<evidence type="ECO:0000313" key="1">
    <source>
        <dbReference type="EMBL" id="KAJ3012321.1"/>
    </source>
</evidence>
<dbReference type="Proteomes" id="UP001144978">
    <property type="component" value="Unassembled WGS sequence"/>
</dbReference>
<organism evidence="1 2">
    <name type="scientific">Trametes sanguinea</name>
    <dbReference type="NCBI Taxonomy" id="158606"/>
    <lineage>
        <taxon>Eukaryota</taxon>
        <taxon>Fungi</taxon>
        <taxon>Dikarya</taxon>
        <taxon>Basidiomycota</taxon>
        <taxon>Agaricomycotina</taxon>
        <taxon>Agaricomycetes</taxon>
        <taxon>Polyporales</taxon>
        <taxon>Polyporaceae</taxon>
        <taxon>Trametes</taxon>
    </lineage>
</organism>
<protein>
    <submittedName>
        <fullName evidence="1">Uncharacterized protein</fullName>
    </submittedName>
</protein>
<gene>
    <name evidence="1" type="ORF">NUW54_g1906</name>
</gene>